<organism evidence="1 2">
    <name type="scientific">Streptomyces zhaozhouensis</name>
    <dbReference type="NCBI Taxonomy" id="1300267"/>
    <lineage>
        <taxon>Bacteria</taxon>
        <taxon>Bacillati</taxon>
        <taxon>Actinomycetota</taxon>
        <taxon>Actinomycetes</taxon>
        <taxon>Kitasatosporales</taxon>
        <taxon>Streptomycetaceae</taxon>
        <taxon>Streptomyces</taxon>
    </lineage>
</organism>
<proteinExistence type="predicted"/>
<dbReference type="AlphaFoldDB" id="A0A286DWN3"/>
<dbReference type="OrthoDB" id="4214203at2"/>
<name>A0A286DWN3_9ACTN</name>
<accession>A0A286DWN3</accession>
<evidence type="ECO:0000313" key="1">
    <source>
        <dbReference type="EMBL" id="SOD63046.1"/>
    </source>
</evidence>
<sequence length="200" mass="21171">MDVTFDVPAAFTSIPPGMTHEETLAYTNAQAVEHPSHTAPDPAAVERTQAVSQVLSRMGTLYAGAAFGLISEEPSAATLLVTAQSFPYGADAQVAAEGTLQALVAERGPNWTGGVQPLPCGQPAAVVVGGRVYELPGSERPVPFAELQAFIPVPENPTLPEQALLAVTFTTPALRHWEQYMPAVTQLLRTLTFAEKHPVS</sequence>
<protein>
    <submittedName>
        <fullName evidence="1">Uncharacterized protein</fullName>
    </submittedName>
</protein>
<dbReference type="RefSeq" id="WP_097231533.1">
    <property type="nucleotide sequence ID" value="NZ_OCNE01000008.1"/>
</dbReference>
<keyword evidence="2" id="KW-1185">Reference proteome</keyword>
<gene>
    <name evidence="1" type="ORF">SAMN06297387_108209</name>
</gene>
<reference evidence="1 2" key="1">
    <citation type="submission" date="2017-09" db="EMBL/GenBank/DDBJ databases">
        <authorList>
            <person name="Ehlers B."/>
            <person name="Leendertz F.H."/>
        </authorList>
    </citation>
    <scope>NUCLEOTIDE SEQUENCE [LARGE SCALE GENOMIC DNA]</scope>
    <source>
        <strain evidence="1 2">CGMCC 4.7095</strain>
    </source>
</reference>
<dbReference type="EMBL" id="OCNE01000008">
    <property type="protein sequence ID" value="SOD63046.1"/>
    <property type="molecule type" value="Genomic_DNA"/>
</dbReference>
<dbReference type="Proteomes" id="UP000219072">
    <property type="component" value="Unassembled WGS sequence"/>
</dbReference>
<evidence type="ECO:0000313" key="2">
    <source>
        <dbReference type="Proteomes" id="UP000219072"/>
    </source>
</evidence>